<evidence type="ECO:0000256" key="5">
    <source>
        <dbReference type="ARBA" id="ARBA00022741"/>
    </source>
</evidence>
<keyword evidence="4" id="KW-0677">Repeat</keyword>
<sequence length="234" mass="26263">MAILSVLWSDLFWVTVVTFTYFGCLIARIPILEAQYPAGQIVSILGVDCMQLSFSITMFPLPLIGVVCSPLIFYMLSARVGVWPAVSCAAWFLFTILLPIPMSRVQNALWRRVMKGRDDRLKRVADLLSSIRLVKMYAWEDAYMNSVKDLREKEMVPIFQVNLLDGFIDSLYSASTSVLTIILFGTLAALDPTRILTPALSFSCIYILSLTDMVTNSASLTLRMRSLVSPLTLR</sequence>
<dbReference type="PROSITE" id="PS50929">
    <property type="entry name" value="ABC_TM1F"/>
    <property type="match status" value="1"/>
</dbReference>
<evidence type="ECO:0000256" key="6">
    <source>
        <dbReference type="ARBA" id="ARBA00022840"/>
    </source>
</evidence>
<evidence type="ECO:0000256" key="7">
    <source>
        <dbReference type="ARBA" id="ARBA00022989"/>
    </source>
</evidence>
<organism>
    <name type="scientific">Ixodes scapularis</name>
    <name type="common">Black-legged tick</name>
    <name type="synonym">Deer tick</name>
    <dbReference type="NCBI Taxonomy" id="6945"/>
    <lineage>
        <taxon>Eukaryota</taxon>
        <taxon>Metazoa</taxon>
        <taxon>Ecdysozoa</taxon>
        <taxon>Arthropoda</taxon>
        <taxon>Chelicerata</taxon>
        <taxon>Arachnida</taxon>
        <taxon>Acari</taxon>
        <taxon>Parasitiformes</taxon>
        <taxon>Ixodida</taxon>
        <taxon>Ixodoidea</taxon>
        <taxon>Ixodidae</taxon>
        <taxon>Ixodinae</taxon>
        <taxon>Ixodes</taxon>
    </lineage>
</organism>
<dbReference type="EMBL" id="DS901144">
    <property type="protein sequence ID" value="EEC16181.1"/>
    <property type="molecule type" value="Genomic_DNA"/>
</dbReference>
<dbReference type="GO" id="GO:0016787">
    <property type="term" value="F:hydrolase activity"/>
    <property type="evidence" value="ECO:0007669"/>
    <property type="project" value="UniProtKB-KW"/>
</dbReference>
<dbReference type="EnsemblMetazoa" id="ISCW022354-RA">
    <property type="protein sequence ID" value="ISCW022354-PA"/>
    <property type="gene ID" value="ISCW022354"/>
</dbReference>
<evidence type="ECO:0000256" key="9">
    <source>
        <dbReference type="SAM" id="Phobius"/>
    </source>
</evidence>
<keyword evidence="8 9" id="KW-0472">Membrane</keyword>
<dbReference type="Proteomes" id="UP000001555">
    <property type="component" value="Unassembled WGS sequence"/>
</dbReference>
<evidence type="ECO:0000313" key="12">
    <source>
        <dbReference type="EnsemblMetazoa" id="ISCW022354-PA"/>
    </source>
</evidence>
<dbReference type="InParanoid" id="B7QBF9"/>
<dbReference type="EMBL" id="ABJB010273573">
    <property type="status" value="NOT_ANNOTATED_CDS"/>
    <property type="molecule type" value="Genomic_DNA"/>
</dbReference>
<dbReference type="OrthoDB" id="6500128at2759"/>
<keyword evidence="2" id="KW-0813">Transport</keyword>
<keyword evidence="13" id="KW-1185">Reference proteome</keyword>
<evidence type="ECO:0000313" key="11">
    <source>
        <dbReference type="EMBL" id="EEC16181.1"/>
    </source>
</evidence>
<keyword evidence="5" id="KW-0547">Nucleotide-binding</keyword>
<comment type="subcellular location">
    <subcellularLocation>
        <location evidence="1">Endomembrane system</location>
        <topology evidence="1">Multi-pass membrane protein</topology>
    </subcellularLocation>
</comment>
<keyword evidence="11" id="KW-0378">Hydrolase</keyword>
<keyword evidence="3 9" id="KW-0812">Transmembrane</keyword>
<evidence type="ECO:0000256" key="3">
    <source>
        <dbReference type="ARBA" id="ARBA00022692"/>
    </source>
</evidence>
<proteinExistence type="predicted"/>
<dbReference type="PANTHER" id="PTHR24223">
    <property type="entry name" value="ATP-BINDING CASSETTE SUB-FAMILY C"/>
    <property type="match status" value="1"/>
</dbReference>
<dbReference type="SUPFAM" id="SSF90123">
    <property type="entry name" value="ABC transporter transmembrane region"/>
    <property type="match status" value="1"/>
</dbReference>
<keyword evidence="6" id="KW-0067">ATP-binding</keyword>
<dbReference type="VEuPathDB" id="VectorBase:ISCP_026641"/>
<dbReference type="GO" id="GO:0016020">
    <property type="term" value="C:membrane"/>
    <property type="evidence" value="ECO:0007669"/>
    <property type="project" value="InterPro"/>
</dbReference>
<evidence type="ECO:0000256" key="8">
    <source>
        <dbReference type="ARBA" id="ARBA00023136"/>
    </source>
</evidence>
<dbReference type="GO" id="GO:0012505">
    <property type="term" value="C:endomembrane system"/>
    <property type="evidence" value="ECO:0007669"/>
    <property type="project" value="UniProtKB-SubCell"/>
</dbReference>
<dbReference type="EMBL" id="ABJB010927295">
    <property type="status" value="NOT_ANNOTATED_CDS"/>
    <property type="molecule type" value="Genomic_DNA"/>
</dbReference>
<dbReference type="InterPro" id="IPR011527">
    <property type="entry name" value="ABC1_TM_dom"/>
</dbReference>
<dbReference type="InterPro" id="IPR036640">
    <property type="entry name" value="ABC1_TM_sf"/>
</dbReference>
<dbReference type="GO" id="GO:0140359">
    <property type="term" value="F:ABC-type transporter activity"/>
    <property type="evidence" value="ECO:0007669"/>
    <property type="project" value="InterPro"/>
</dbReference>
<dbReference type="InterPro" id="IPR050173">
    <property type="entry name" value="ABC_transporter_C-like"/>
</dbReference>
<protein>
    <submittedName>
        <fullName evidence="11 12">ABC transporter, putative</fullName>
        <ecNumber evidence="11">3.6.3.44</ecNumber>
    </submittedName>
</protein>
<dbReference type="Pfam" id="PF00664">
    <property type="entry name" value="ABC_membrane"/>
    <property type="match status" value="1"/>
</dbReference>
<reference evidence="12" key="2">
    <citation type="submission" date="2020-05" db="UniProtKB">
        <authorList>
            <consortium name="EnsemblMetazoa"/>
        </authorList>
    </citation>
    <scope>IDENTIFICATION</scope>
    <source>
        <strain evidence="12">wikel</strain>
    </source>
</reference>
<feature type="transmembrane region" description="Helical" evidence="9">
    <location>
        <begin position="12"/>
        <end position="31"/>
    </location>
</feature>
<evidence type="ECO:0000256" key="2">
    <source>
        <dbReference type="ARBA" id="ARBA00022448"/>
    </source>
</evidence>
<dbReference type="EMBL" id="ABJB010708747">
    <property type="status" value="NOT_ANNOTATED_CDS"/>
    <property type="molecule type" value="Genomic_DNA"/>
</dbReference>
<evidence type="ECO:0000313" key="13">
    <source>
        <dbReference type="Proteomes" id="UP000001555"/>
    </source>
</evidence>
<dbReference type="PANTHER" id="PTHR24223:SF443">
    <property type="entry name" value="MULTIDRUG-RESISTANCE LIKE PROTEIN 1, ISOFORM I"/>
    <property type="match status" value="1"/>
</dbReference>
<dbReference type="FunFam" id="1.20.1560.10:FF:000350">
    <property type="entry name" value="ABC transporter, putative"/>
    <property type="match status" value="1"/>
</dbReference>
<evidence type="ECO:0000256" key="4">
    <source>
        <dbReference type="ARBA" id="ARBA00022737"/>
    </source>
</evidence>
<dbReference type="VEuPathDB" id="VectorBase:ISCW022354"/>
<feature type="transmembrane region" description="Helical" evidence="9">
    <location>
        <begin position="82"/>
        <end position="102"/>
    </location>
</feature>
<dbReference type="AlphaFoldDB" id="B7QBF9"/>
<dbReference type="EC" id="3.6.3.44" evidence="11"/>
<dbReference type="VEuPathDB" id="VectorBase:ISCI022354"/>
<reference evidence="11 13" key="1">
    <citation type="submission" date="2008-03" db="EMBL/GenBank/DDBJ databases">
        <title>Annotation of Ixodes scapularis.</title>
        <authorList>
            <consortium name="Ixodes scapularis Genome Project Consortium"/>
            <person name="Caler E."/>
            <person name="Hannick L.I."/>
            <person name="Bidwell S."/>
            <person name="Joardar V."/>
            <person name="Thiagarajan M."/>
            <person name="Amedeo P."/>
            <person name="Galinsky K.J."/>
            <person name="Schobel S."/>
            <person name="Inman J."/>
            <person name="Hostetler J."/>
            <person name="Miller J."/>
            <person name="Hammond M."/>
            <person name="Megy K."/>
            <person name="Lawson D."/>
            <person name="Kodira C."/>
            <person name="Sutton G."/>
            <person name="Meyer J."/>
            <person name="Hill C.A."/>
            <person name="Birren B."/>
            <person name="Nene V."/>
            <person name="Collins F."/>
            <person name="Alarcon-Chaidez F."/>
            <person name="Wikel S."/>
            <person name="Strausberg R."/>
        </authorList>
    </citation>
    <scope>NUCLEOTIDE SEQUENCE [LARGE SCALE GENOMIC DNA]</scope>
    <source>
        <strain evidence="13">Wikel</strain>
        <strain evidence="11">Wikel colony</strain>
    </source>
</reference>
<dbReference type="Gene3D" id="1.20.1560.10">
    <property type="entry name" value="ABC transporter type 1, transmembrane domain"/>
    <property type="match status" value="1"/>
</dbReference>
<dbReference type="PaxDb" id="6945-B7QBF9"/>
<name>B7QBF9_IXOSC</name>
<evidence type="ECO:0000259" key="10">
    <source>
        <dbReference type="PROSITE" id="PS50929"/>
    </source>
</evidence>
<feature type="domain" description="ABC transmembrane type-1" evidence="10">
    <location>
        <begin position="35"/>
        <end position="226"/>
    </location>
</feature>
<feature type="transmembrane region" description="Helical" evidence="9">
    <location>
        <begin position="52"/>
        <end position="76"/>
    </location>
</feature>
<evidence type="ECO:0000256" key="1">
    <source>
        <dbReference type="ARBA" id="ARBA00004127"/>
    </source>
</evidence>
<keyword evidence="7 9" id="KW-1133">Transmembrane helix</keyword>
<accession>B7QBF9</accession>
<dbReference type="GO" id="GO:0005524">
    <property type="term" value="F:ATP binding"/>
    <property type="evidence" value="ECO:0007669"/>
    <property type="project" value="UniProtKB-KW"/>
</dbReference>
<gene>
    <name evidence="11" type="ORF">IscW_ISCW022354</name>
</gene>
<dbReference type="HOGENOM" id="CLU_083439_0_0_1"/>